<name>A0ABW0IX17_9HYPH</name>
<comment type="caution">
    <text evidence="2">The sequence shown here is derived from an EMBL/GenBank/DDBJ whole genome shotgun (WGS) entry which is preliminary data.</text>
</comment>
<evidence type="ECO:0000313" key="2">
    <source>
        <dbReference type="EMBL" id="MFC5422186.1"/>
    </source>
</evidence>
<keyword evidence="3" id="KW-1185">Reference proteome</keyword>
<gene>
    <name evidence="2" type="ORF">ACFPOB_21710</name>
</gene>
<dbReference type="SUPFAM" id="SSF47413">
    <property type="entry name" value="lambda repressor-like DNA-binding domains"/>
    <property type="match status" value="1"/>
</dbReference>
<dbReference type="EMBL" id="JBHSLW010000036">
    <property type="protein sequence ID" value="MFC5422186.1"/>
    <property type="molecule type" value="Genomic_DNA"/>
</dbReference>
<protein>
    <submittedName>
        <fullName evidence="2">Helix-turn-helix domain-containing protein</fullName>
    </submittedName>
</protein>
<reference evidence="3" key="1">
    <citation type="journal article" date="2019" name="Int. J. Syst. Evol. Microbiol.">
        <title>The Global Catalogue of Microorganisms (GCM) 10K type strain sequencing project: providing services to taxonomists for standard genome sequencing and annotation.</title>
        <authorList>
            <consortium name="The Broad Institute Genomics Platform"/>
            <consortium name="The Broad Institute Genome Sequencing Center for Infectious Disease"/>
            <person name="Wu L."/>
            <person name="Ma J."/>
        </authorList>
    </citation>
    <scope>NUCLEOTIDE SEQUENCE [LARGE SCALE GENOMIC DNA]</scope>
    <source>
        <strain evidence="3">NCAIM B.01391</strain>
    </source>
</reference>
<dbReference type="Proteomes" id="UP001596053">
    <property type="component" value="Unassembled WGS sequence"/>
</dbReference>
<proteinExistence type="predicted"/>
<dbReference type="InterPro" id="IPR010982">
    <property type="entry name" value="Lambda_DNA-bd_dom_sf"/>
</dbReference>
<dbReference type="PROSITE" id="PS50943">
    <property type="entry name" value="HTH_CROC1"/>
    <property type="match status" value="1"/>
</dbReference>
<evidence type="ECO:0000313" key="3">
    <source>
        <dbReference type="Proteomes" id="UP001596053"/>
    </source>
</evidence>
<feature type="domain" description="HTH cro/C1-type" evidence="1">
    <location>
        <begin position="17"/>
        <end position="71"/>
    </location>
</feature>
<evidence type="ECO:0000259" key="1">
    <source>
        <dbReference type="PROSITE" id="PS50943"/>
    </source>
</evidence>
<organism evidence="2 3">
    <name type="scientific">Bosea eneae</name>
    <dbReference type="NCBI Taxonomy" id="151454"/>
    <lineage>
        <taxon>Bacteria</taxon>
        <taxon>Pseudomonadati</taxon>
        <taxon>Pseudomonadota</taxon>
        <taxon>Alphaproteobacteria</taxon>
        <taxon>Hyphomicrobiales</taxon>
        <taxon>Boseaceae</taxon>
        <taxon>Bosea</taxon>
    </lineage>
</organism>
<dbReference type="Gene3D" id="1.10.260.40">
    <property type="entry name" value="lambda repressor-like DNA-binding domains"/>
    <property type="match status" value="1"/>
</dbReference>
<dbReference type="InterPro" id="IPR001387">
    <property type="entry name" value="Cro/C1-type_HTH"/>
</dbReference>
<dbReference type="Pfam" id="PF13560">
    <property type="entry name" value="HTH_31"/>
    <property type="match status" value="1"/>
</dbReference>
<sequence length="75" mass="8099">MNSFEPPKAAELLARNLRRLREERGLTIDNLSRATVIVASRLAAIETATAQAHLDEVSVLAVGLGVRIATLFATE</sequence>
<accession>A0ABW0IX17</accession>
<dbReference type="SMART" id="SM00530">
    <property type="entry name" value="HTH_XRE"/>
    <property type="match status" value="1"/>
</dbReference>
<dbReference type="RefSeq" id="WP_377800471.1">
    <property type="nucleotide sequence ID" value="NZ_JBHSLW010000036.1"/>
</dbReference>